<dbReference type="SMART" id="SM00896">
    <property type="entry name" value="FDX-ACB"/>
    <property type="match status" value="1"/>
</dbReference>
<evidence type="ECO:0000313" key="21">
    <source>
        <dbReference type="Proteomes" id="UP000591626"/>
    </source>
</evidence>
<dbReference type="InterPro" id="IPR005121">
    <property type="entry name" value="Fdx_antiC-bd"/>
</dbReference>
<dbReference type="InterPro" id="IPR020825">
    <property type="entry name" value="Phe-tRNA_synthase-like_B3/B4"/>
</dbReference>
<dbReference type="InterPro" id="IPR033714">
    <property type="entry name" value="tRNA_bind_bactPheRS"/>
</dbReference>
<dbReference type="PROSITE" id="PS51483">
    <property type="entry name" value="B5"/>
    <property type="match status" value="1"/>
</dbReference>
<evidence type="ECO:0000259" key="19">
    <source>
        <dbReference type="PROSITE" id="PS51483"/>
    </source>
</evidence>
<feature type="binding site" evidence="15">
    <location>
        <position position="473"/>
    </location>
    <ligand>
        <name>Mg(2+)</name>
        <dbReference type="ChEBI" id="CHEBI:18420"/>
        <note>shared with alpha subunit</note>
    </ligand>
</feature>
<dbReference type="SUPFAM" id="SSF46955">
    <property type="entry name" value="Putative DNA-binding domain"/>
    <property type="match status" value="1"/>
</dbReference>
<comment type="caution">
    <text evidence="15">Lacks conserved residue(s) required for the propagation of feature annotation.</text>
</comment>
<evidence type="ECO:0000313" key="20">
    <source>
        <dbReference type="EMBL" id="NJJ04583.1"/>
    </source>
</evidence>
<dbReference type="SUPFAM" id="SSF50249">
    <property type="entry name" value="Nucleic acid-binding proteins"/>
    <property type="match status" value="1"/>
</dbReference>
<dbReference type="Gene3D" id="2.40.50.140">
    <property type="entry name" value="Nucleic acid-binding proteins"/>
    <property type="match status" value="1"/>
</dbReference>
<dbReference type="PANTHER" id="PTHR10947">
    <property type="entry name" value="PHENYLALANYL-TRNA SYNTHETASE BETA CHAIN AND LEUCINE-RICH REPEAT-CONTAINING PROTEIN 47"/>
    <property type="match status" value="1"/>
</dbReference>
<feature type="domain" description="B5" evidence="19">
    <location>
        <begin position="420"/>
        <end position="495"/>
    </location>
</feature>
<dbReference type="Gene3D" id="3.30.56.10">
    <property type="match status" value="2"/>
</dbReference>
<dbReference type="InterPro" id="IPR045060">
    <property type="entry name" value="Phe-tRNA-ligase_IIc_bsu"/>
</dbReference>
<dbReference type="InterPro" id="IPR009061">
    <property type="entry name" value="DNA-bd_dom_put_sf"/>
</dbReference>
<dbReference type="GO" id="GO:0000287">
    <property type="term" value="F:magnesium ion binding"/>
    <property type="evidence" value="ECO:0007669"/>
    <property type="project" value="UniProtKB-UniRule"/>
</dbReference>
<dbReference type="Pfam" id="PF03147">
    <property type="entry name" value="FDX-ACB"/>
    <property type="match status" value="1"/>
</dbReference>
<dbReference type="Gene3D" id="3.30.70.380">
    <property type="entry name" value="Ferrodoxin-fold anticodon-binding domain"/>
    <property type="match status" value="1"/>
</dbReference>
<accession>A0AAP6XPH6</accession>
<dbReference type="InterPro" id="IPR036690">
    <property type="entry name" value="Fdx_antiC-bd_sf"/>
</dbReference>
<dbReference type="Gene3D" id="3.50.40.10">
    <property type="entry name" value="Phenylalanyl-trna Synthetase, Chain B, domain 3"/>
    <property type="match status" value="1"/>
</dbReference>
<dbReference type="FunFam" id="3.30.70.380:FF:000001">
    <property type="entry name" value="Phenylalanine--tRNA ligase beta subunit"/>
    <property type="match status" value="1"/>
</dbReference>
<evidence type="ECO:0000256" key="16">
    <source>
        <dbReference type="PROSITE-ProRule" id="PRU00209"/>
    </source>
</evidence>
<dbReference type="SUPFAM" id="SSF55681">
    <property type="entry name" value="Class II aaRS and biotin synthetases"/>
    <property type="match status" value="1"/>
</dbReference>
<protein>
    <recommendedName>
        <fullName evidence="15">Phenylalanine--tRNA ligase beta subunit</fullName>
        <ecNumber evidence="15">6.1.1.20</ecNumber>
    </recommendedName>
    <alternativeName>
        <fullName evidence="15">Phenylalanyl-tRNA synthetase beta subunit</fullName>
        <shortName evidence="15">PheRS</shortName>
    </alternativeName>
</protein>
<feature type="binding site" evidence="15">
    <location>
        <position position="483"/>
    </location>
    <ligand>
        <name>Mg(2+)</name>
        <dbReference type="ChEBI" id="CHEBI:18420"/>
        <note>shared with alpha subunit</note>
    </ligand>
</feature>
<gene>
    <name evidence="15" type="primary">pheT</name>
    <name evidence="20" type="ORF">HC138_09525</name>
</gene>
<dbReference type="Pfam" id="PF03484">
    <property type="entry name" value="B5"/>
    <property type="match status" value="1"/>
</dbReference>
<dbReference type="PROSITE" id="PS51447">
    <property type="entry name" value="FDX_ACB"/>
    <property type="match status" value="1"/>
</dbReference>
<name>A0AAP6XPH6_9CORY</name>
<dbReference type="InterPro" id="IPR005147">
    <property type="entry name" value="tRNA_synthase_B5-dom"/>
</dbReference>
<evidence type="ECO:0000256" key="13">
    <source>
        <dbReference type="ARBA" id="ARBA00023146"/>
    </source>
</evidence>
<dbReference type="AlphaFoldDB" id="A0AAP6XPH6"/>
<keyword evidence="12 15" id="KW-0648">Protein biosynthesis</keyword>
<keyword evidence="7 15" id="KW-0479">Metal-binding</keyword>
<dbReference type="PANTHER" id="PTHR10947:SF0">
    <property type="entry name" value="PHENYLALANINE--TRNA LIGASE BETA SUBUNIT"/>
    <property type="match status" value="1"/>
</dbReference>
<dbReference type="Gene3D" id="3.30.930.10">
    <property type="entry name" value="Bira Bifunctional Protein, Domain 2"/>
    <property type="match status" value="1"/>
</dbReference>
<keyword evidence="11 16" id="KW-0694">RNA-binding</keyword>
<dbReference type="EMBL" id="JAAUVV010000020">
    <property type="protein sequence ID" value="NJJ04583.1"/>
    <property type="molecule type" value="Genomic_DNA"/>
</dbReference>
<evidence type="ECO:0000256" key="11">
    <source>
        <dbReference type="ARBA" id="ARBA00022884"/>
    </source>
</evidence>
<evidence type="ECO:0000256" key="3">
    <source>
        <dbReference type="ARBA" id="ARBA00011209"/>
    </source>
</evidence>
<dbReference type="GO" id="GO:0005524">
    <property type="term" value="F:ATP binding"/>
    <property type="evidence" value="ECO:0007669"/>
    <property type="project" value="UniProtKB-UniRule"/>
</dbReference>
<dbReference type="SMART" id="SM00873">
    <property type="entry name" value="B3_4"/>
    <property type="match status" value="1"/>
</dbReference>
<dbReference type="Pfam" id="PF17759">
    <property type="entry name" value="tRNA_synthFbeta"/>
    <property type="match status" value="1"/>
</dbReference>
<dbReference type="InterPro" id="IPR005146">
    <property type="entry name" value="B3/B4_tRNA-bd"/>
</dbReference>
<dbReference type="EC" id="6.1.1.20" evidence="15"/>
<feature type="binding site" evidence="15">
    <location>
        <position position="482"/>
    </location>
    <ligand>
        <name>Mg(2+)</name>
        <dbReference type="ChEBI" id="CHEBI:18420"/>
        <note>shared with alpha subunit</note>
    </ligand>
</feature>
<dbReference type="SUPFAM" id="SSF54991">
    <property type="entry name" value="Anticodon-binding domain of PheRS"/>
    <property type="match status" value="1"/>
</dbReference>
<dbReference type="Proteomes" id="UP000591626">
    <property type="component" value="Unassembled WGS sequence"/>
</dbReference>
<dbReference type="GO" id="GO:0000049">
    <property type="term" value="F:tRNA binding"/>
    <property type="evidence" value="ECO:0007669"/>
    <property type="project" value="UniProtKB-UniRule"/>
</dbReference>
<evidence type="ECO:0000256" key="7">
    <source>
        <dbReference type="ARBA" id="ARBA00022723"/>
    </source>
</evidence>
<sequence>MLISKNWITRLLNQAGNQGFNPSDEELDAGFVRVGFETEGYEPLPEVTGPLVIGRVAEIEELTGFKKPIRYCQVDVGQANGTGELQGIICGARNFKEGDLVIVSLPGAVLPGGFAISARKTYDHISNGMMASAAELGLATKSEGIITLEAGAATPGDDAREILGSGDTVFEVNVTPDRGYALSARGLTREIASAFDLAFKDVAQDPSIAGVNMSAVPEPAGESIPVEVEASTKAQRFGLRTVKGIDPKAQAPFWMQRELMLSGVRSVNAATDVTNYVMLLLGQPMHAFDADKISGGLRVHNAEVGQKFETLDHVERTLTADDVVISDDNGIQSLAGVMGGTTSEISDDTVNVHFEAATWDPLTVARTARRLKLSSEASRRFERGVDPAIVEVALDAACALLVEIAGGSIEAGRTLVGDVKPREPIAMRASRPSELIGVDYSRDTVVRRLEEVGCTIAGEGENLQVTPPTWRTDITVPVELVEEVVRLEGLDDIPSILPTPRGGRGLSPLQRRRRAVTHALAYSGYAEIIPTPFIANDTFDVWGLDADDPRRNTVKVQNPLDADYGILGTTLLPSMLEAAGRNVARGRGDIALYSVAQTSEKRADVSPLPAVTQRPADDVVAELIQSLPKQNLHAATVALGNVELEGPWGNGRAYEWSDAIQSAQIVARACGVELDIVAAEVLPWHPGRCAELSVRDAAGERIVVGHAGELHPQILEKLNLPARTCAMELDLTAIPLEERLPAPRLSSFPLLHQDIALVVDEEVPAEDVRRTLVEGAGELVEDVTLFDVYRSESLGEGKKSLAFGLAFRAPDRTLKEEEGSEARLKAAELAKERFGAEMRG</sequence>
<keyword evidence="9 15" id="KW-0067">ATP-binding</keyword>
<keyword evidence="5 16" id="KW-0820">tRNA-binding</keyword>
<organism evidence="20 21">
    <name type="scientific">Corynebacterium coyleae</name>
    <dbReference type="NCBI Taxonomy" id="53374"/>
    <lineage>
        <taxon>Bacteria</taxon>
        <taxon>Bacillati</taxon>
        <taxon>Actinomycetota</taxon>
        <taxon>Actinomycetes</taxon>
        <taxon>Mycobacteriales</taxon>
        <taxon>Corynebacteriaceae</taxon>
        <taxon>Corynebacterium</taxon>
    </lineage>
</organism>
<evidence type="ECO:0000256" key="14">
    <source>
        <dbReference type="ARBA" id="ARBA00049255"/>
    </source>
</evidence>
<comment type="similarity">
    <text evidence="2 15">Belongs to the phenylalanyl-tRNA synthetase beta subunit family. Type 1 subfamily.</text>
</comment>
<dbReference type="HAMAP" id="MF_00283">
    <property type="entry name" value="Phe_tRNA_synth_beta1"/>
    <property type="match status" value="1"/>
</dbReference>
<dbReference type="GO" id="GO:0004826">
    <property type="term" value="F:phenylalanine-tRNA ligase activity"/>
    <property type="evidence" value="ECO:0007669"/>
    <property type="project" value="UniProtKB-UniRule"/>
</dbReference>
<comment type="subcellular location">
    <subcellularLocation>
        <location evidence="1 15">Cytoplasm</location>
    </subcellularLocation>
</comment>
<keyword evidence="8 15" id="KW-0547">Nucleotide-binding</keyword>
<dbReference type="SUPFAM" id="SSF56037">
    <property type="entry name" value="PheT/TilS domain"/>
    <property type="match status" value="1"/>
</dbReference>
<dbReference type="SMART" id="SM00874">
    <property type="entry name" value="B5"/>
    <property type="match status" value="1"/>
</dbReference>
<evidence type="ECO:0000259" key="17">
    <source>
        <dbReference type="PROSITE" id="PS50886"/>
    </source>
</evidence>
<keyword evidence="4 15" id="KW-0963">Cytoplasm</keyword>
<dbReference type="PROSITE" id="PS50886">
    <property type="entry name" value="TRBD"/>
    <property type="match status" value="1"/>
</dbReference>
<evidence type="ECO:0000256" key="12">
    <source>
        <dbReference type="ARBA" id="ARBA00022917"/>
    </source>
</evidence>
<feature type="domain" description="TRNA-binding" evidence="17">
    <location>
        <begin position="45"/>
        <end position="160"/>
    </location>
</feature>
<evidence type="ECO:0000256" key="6">
    <source>
        <dbReference type="ARBA" id="ARBA00022598"/>
    </source>
</evidence>
<dbReference type="InterPro" id="IPR045864">
    <property type="entry name" value="aa-tRNA-synth_II/BPL/LPL"/>
</dbReference>
<dbReference type="GO" id="GO:0006432">
    <property type="term" value="P:phenylalanyl-tRNA aminoacylation"/>
    <property type="evidence" value="ECO:0007669"/>
    <property type="project" value="UniProtKB-UniRule"/>
</dbReference>
<comment type="subunit">
    <text evidence="3 15">Tetramer of two alpha and two beta subunits.</text>
</comment>
<dbReference type="GO" id="GO:0009328">
    <property type="term" value="C:phenylalanine-tRNA ligase complex"/>
    <property type="evidence" value="ECO:0007669"/>
    <property type="project" value="TreeGrafter"/>
</dbReference>
<dbReference type="InterPro" id="IPR002547">
    <property type="entry name" value="tRNA-bd_dom"/>
</dbReference>
<evidence type="ECO:0000256" key="5">
    <source>
        <dbReference type="ARBA" id="ARBA00022555"/>
    </source>
</evidence>
<dbReference type="Pfam" id="PF01588">
    <property type="entry name" value="tRNA_bind"/>
    <property type="match status" value="1"/>
</dbReference>
<dbReference type="CDD" id="cd02796">
    <property type="entry name" value="tRNA_bind_bactPheRS"/>
    <property type="match status" value="1"/>
</dbReference>
<keyword evidence="10 15" id="KW-0460">Magnesium</keyword>
<reference evidence="20 21" key="1">
    <citation type="submission" date="2020-03" db="EMBL/GenBank/DDBJ databases">
        <title>Draft genome sequences of bacterial isolates from the female urobiome.</title>
        <authorList>
            <person name="Miller-Ensminger T."/>
            <person name="Wolfe A.J."/>
            <person name="Putonti C."/>
        </authorList>
    </citation>
    <scope>NUCLEOTIDE SEQUENCE [LARGE SCALE GENOMIC DNA]</scope>
    <source>
        <strain evidence="20 21">UMB8490</strain>
    </source>
</reference>
<evidence type="ECO:0000256" key="10">
    <source>
        <dbReference type="ARBA" id="ARBA00022842"/>
    </source>
</evidence>
<dbReference type="InterPro" id="IPR012340">
    <property type="entry name" value="NA-bd_OB-fold"/>
</dbReference>
<comment type="cofactor">
    <cofactor evidence="15">
        <name>Mg(2+)</name>
        <dbReference type="ChEBI" id="CHEBI:18420"/>
    </cofactor>
    <text evidence="15">Binds 2 magnesium ions per tetramer.</text>
</comment>
<feature type="domain" description="FDX-ACB" evidence="18">
    <location>
        <begin position="746"/>
        <end position="839"/>
    </location>
</feature>
<evidence type="ECO:0000256" key="4">
    <source>
        <dbReference type="ARBA" id="ARBA00022490"/>
    </source>
</evidence>
<dbReference type="InterPro" id="IPR004532">
    <property type="entry name" value="Phe-tRNA-ligase_IIc_bsu_bact"/>
</dbReference>
<evidence type="ECO:0000256" key="9">
    <source>
        <dbReference type="ARBA" id="ARBA00022840"/>
    </source>
</evidence>
<comment type="catalytic activity">
    <reaction evidence="14 15">
        <text>tRNA(Phe) + L-phenylalanine + ATP = L-phenylalanyl-tRNA(Phe) + AMP + diphosphate + H(+)</text>
        <dbReference type="Rhea" id="RHEA:19413"/>
        <dbReference type="Rhea" id="RHEA-COMP:9668"/>
        <dbReference type="Rhea" id="RHEA-COMP:9699"/>
        <dbReference type="ChEBI" id="CHEBI:15378"/>
        <dbReference type="ChEBI" id="CHEBI:30616"/>
        <dbReference type="ChEBI" id="CHEBI:33019"/>
        <dbReference type="ChEBI" id="CHEBI:58095"/>
        <dbReference type="ChEBI" id="CHEBI:78442"/>
        <dbReference type="ChEBI" id="CHEBI:78531"/>
        <dbReference type="ChEBI" id="CHEBI:456215"/>
        <dbReference type="EC" id="6.1.1.20"/>
    </reaction>
</comment>
<dbReference type="Pfam" id="PF03483">
    <property type="entry name" value="B3_4"/>
    <property type="match status" value="1"/>
</dbReference>
<evidence type="ECO:0000256" key="2">
    <source>
        <dbReference type="ARBA" id="ARBA00008653"/>
    </source>
</evidence>
<dbReference type="RefSeq" id="WP_154838862.1">
    <property type="nucleotide sequence ID" value="NZ_JAAUVV010000020.1"/>
</dbReference>
<dbReference type="CDD" id="cd00769">
    <property type="entry name" value="PheRS_beta_core"/>
    <property type="match status" value="1"/>
</dbReference>
<proteinExistence type="inferred from homology"/>
<keyword evidence="13 15" id="KW-0030">Aminoacyl-tRNA synthetase</keyword>
<dbReference type="NCBIfam" id="TIGR00472">
    <property type="entry name" value="pheT_bact"/>
    <property type="match status" value="1"/>
</dbReference>
<comment type="caution">
    <text evidence="20">The sequence shown here is derived from an EMBL/GenBank/DDBJ whole genome shotgun (WGS) entry which is preliminary data.</text>
</comment>
<dbReference type="InterPro" id="IPR041616">
    <property type="entry name" value="PheRS_beta_core"/>
</dbReference>
<evidence type="ECO:0000256" key="8">
    <source>
        <dbReference type="ARBA" id="ARBA00022741"/>
    </source>
</evidence>
<evidence type="ECO:0000256" key="15">
    <source>
        <dbReference type="HAMAP-Rule" id="MF_00283"/>
    </source>
</evidence>
<dbReference type="FunFam" id="3.30.930.10:FF:000130">
    <property type="entry name" value="Phenylalanine--tRNA ligase beta subunit"/>
    <property type="match status" value="1"/>
</dbReference>
<evidence type="ECO:0000256" key="1">
    <source>
        <dbReference type="ARBA" id="ARBA00004496"/>
    </source>
</evidence>
<keyword evidence="6 15" id="KW-0436">Ligase</keyword>
<evidence type="ECO:0000259" key="18">
    <source>
        <dbReference type="PROSITE" id="PS51447"/>
    </source>
</evidence>